<dbReference type="Proteomes" id="UP000593577">
    <property type="component" value="Unassembled WGS sequence"/>
</dbReference>
<feature type="region of interest" description="Disordered" evidence="1">
    <location>
        <begin position="160"/>
        <end position="186"/>
    </location>
</feature>
<proteinExistence type="predicted"/>
<gene>
    <name evidence="2" type="ORF">Goari_001041</name>
</gene>
<protein>
    <recommendedName>
        <fullName evidence="4">DUF4283 domain-containing protein</fullName>
    </recommendedName>
</protein>
<dbReference type="EMBL" id="JABFAA010000013">
    <property type="protein sequence ID" value="MBA0699400.1"/>
    <property type="molecule type" value="Genomic_DNA"/>
</dbReference>
<evidence type="ECO:0000256" key="1">
    <source>
        <dbReference type="SAM" id="MobiDB-lite"/>
    </source>
</evidence>
<evidence type="ECO:0008006" key="4">
    <source>
        <dbReference type="Google" id="ProtNLM"/>
    </source>
</evidence>
<evidence type="ECO:0000313" key="2">
    <source>
        <dbReference type="EMBL" id="MBA0699400.1"/>
    </source>
</evidence>
<keyword evidence="3" id="KW-1185">Reference proteome</keyword>
<evidence type="ECO:0000313" key="3">
    <source>
        <dbReference type="Proteomes" id="UP000593577"/>
    </source>
</evidence>
<feature type="compositionally biased region" description="Basic and acidic residues" evidence="1">
    <location>
        <begin position="160"/>
        <end position="171"/>
    </location>
</feature>
<accession>A0A7J8YJD0</accession>
<sequence>MEKELTDLSLDDEEEEEEEEALQFGVESILKKSVYDICLVGCCLTASVFFHEVDMDRVLWGSPWTFNNHLLVLHRLRKGEDPNFVPLVFVEFWVQVHDLLPGFYFEEVARQLGNFVGHGDKFCQKRIDIGMQEVEYGWNLSLKTQSRRAMTTPSVWLREDNSEGRGIHDNEEVSSEGMGKTDMDEDSEKLPLINGKLIERNENIKLECPWVGESMGRMRGGLSLGWKGDLLVSLKSYSINHIDVNIEESGGLPKWRLTGFYGAPKARERKGV</sequence>
<dbReference type="AlphaFoldDB" id="A0A7J8YJD0"/>
<reference evidence="2 3" key="1">
    <citation type="journal article" date="2019" name="Genome Biol. Evol.">
        <title>Insights into the evolution of the New World diploid cottons (Gossypium, subgenus Houzingenia) based on genome sequencing.</title>
        <authorList>
            <person name="Grover C.E."/>
            <person name="Arick M.A. 2nd"/>
            <person name="Thrash A."/>
            <person name="Conover J.L."/>
            <person name="Sanders W.S."/>
            <person name="Peterson D.G."/>
            <person name="Frelichowski J.E."/>
            <person name="Scheffler J.A."/>
            <person name="Scheffler B.E."/>
            <person name="Wendel J.F."/>
        </authorList>
    </citation>
    <scope>NUCLEOTIDE SEQUENCE [LARGE SCALE GENOMIC DNA]</scope>
    <source>
        <strain evidence="2">185</strain>
        <tissue evidence="2">Leaf</tissue>
    </source>
</reference>
<organism evidence="2 3">
    <name type="scientific">Gossypium aridum</name>
    <name type="common">American cotton</name>
    <name type="synonym">Erioxylum aridum</name>
    <dbReference type="NCBI Taxonomy" id="34290"/>
    <lineage>
        <taxon>Eukaryota</taxon>
        <taxon>Viridiplantae</taxon>
        <taxon>Streptophyta</taxon>
        <taxon>Embryophyta</taxon>
        <taxon>Tracheophyta</taxon>
        <taxon>Spermatophyta</taxon>
        <taxon>Magnoliopsida</taxon>
        <taxon>eudicotyledons</taxon>
        <taxon>Gunneridae</taxon>
        <taxon>Pentapetalae</taxon>
        <taxon>rosids</taxon>
        <taxon>malvids</taxon>
        <taxon>Malvales</taxon>
        <taxon>Malvaceae</taxon>
        <taxon>Malvoideae</taxon>
        <taxon>Gossypium</taxon>
    </lineage>
</organism>
<comment type="caution">
    <text evidence="2">The sequence shown here is derived from an EMBL/GenBank/DDBJ whole genome shotgun (WGS) entry which is preliminary data.</text>
</comment>
<name>A0A7J8YJD0_GOSAI</name>